<comment type="function">
    <text evidence="3">Converts sphingomyelin to ceramide.</text>
</comment>
<dbReference type="AlphaFoldDB" id="A0A9P5UC49"/>
<dbReference type="InterPro" id="IPR004843">
    <property type="entry name" value="Calcineurin-like_PHP"/>
</dbReference>
<comment type="caution">
    <text evidence="8">The sequence shown here is derived from an EMBL/GenBank/DDBJ whole genome shotgun (WGS) entry which is preliminary data.</text>
</comment>
<comment type="similarity">
    <text evidence="3">Belongs to the acid sphingomyelinase family.</text>
</comment>
<organism evidence="8 9">
    <name type="scientific">Rhodocollybia butyracea</name>
    <dbReference type="NCBI Taxonomy" id="206335"/>
    <lineage>
        <taxon>Eukaryota</taxon>
        <taxon>Fungi</taxon>
        <taxon>Dikarya</taxon>
        <taxon>Basidiomycota</taxon>
        <taxon>Agaricomycotina</taxon>
        <taxon>Agaricomycetes</taxon>
        <taxon>Agaricomycetidae</taxon>
        <taxon>Agaricales</taxon>
        <taxon>Marasmiineae</taxon>
        <taxon>Omphalotaceae</taxon>
        <taxon>Rhodocollybia</taxon>
    </lineage>
</organism>
<feature type="binding site" evidence="4">
    <location>
        <position position="467"/>
    </location>
    <ligand>
        <name>Zn(2+)</name>
        <dbReference type="ChEBI" id="CHEBI:29105"/>
        <label>2</label>
    </ligand>
</feature>
<gene>
    <name evidence="8" type="ORF">BDP27DRAFT_1315971</name>
</gene>
<feature type="disulfide bond" evidence="5">
    <location>
        <begin position="643"/>
        <end position="647"/>
    </location>
</feature>
<dbReference type="InterPro" id="IPR011160">
    <property type="entry name" value="Sphingomy_PDE"/>
</dbReference>
<dbReference type="Proteomes" id="UP000772434">
    <property type="component" value="Unassembled WGS sequence"/>
</dbReference>
<sequence>MVLFILSACLLSSLTVAAPTSGFATTAFTANGRFPTSIYSKYYNDPTATSAQPQPIISDPVTHEIYPLELTNPDHIPTDDRQDPHPLPAPASSTKLLQSAIAQINSIVNSTIFDSGCTKCVALLEVAKFLFLAAPEEGSALAIELCNLFGLSTTCSEMYGPDDMGNVITEVFASADIGGLDGQMLCQNFFGMCPLPPTTPLDLTGWFKKPKPNPLPQPKAPSGQRLKVLHLSDFHIDPRYATGSEASCSTGFCCRADNFNTSSPHSIIFPAPRYGSYLCDTPYTLALAALEAIPVLADTKDSGFDFMLYTGDLVSHDNDFQLSRDYIKYTEVVLYDLFKRTLLSGPVYATLGNHDSYNSGQASSNSFGAPGPNQFSWNYDHVAALWEEEGWLDESIVQAAKTHYAAYSVQRSDGLRIISLNTNLWYGENLFNYVNMTNPDVSGMLRMLTDELQEAEDAGERVWIIGHVLSGWDADVALQNPTNLFYQIIDRYSPHVIANIFWGHTHEDQFTIFYADNATVISAETALATAWIGPSITPLTNMNSGFRVYEVDSATFDVMDAYTWFSDVNSYPELDSQTRFGPTYKLEYSTRETYGQNIPGWTDSDPLNATWWHLVTEAMEANNSLVTIFNNFQFKNSIKTLPCTGDCINSTICSMRSGSASLVIQNCQAAT</sequence>
<dbReference type="GO" id="GO:0005615">
    <property type="term" value="C:extracellular space"/>
    <property type="evidence" value="ECO:0007669"/>
    <property type="project" value="TreeGrafter"/>
</dbReference>
<protein>
    <recommendedName>
        <fullName evidence="3">Sphingomyelin phosphodiesterase</fullName>
    </recommendedName>
</protein>
<feature type="binding site" evidence="4">
    <location>
        <position position="235"/>
    </location>
    <ligand>
        <name>Zn(2+)</name>
        <dbReference type="ChEBI" id="CHEBI:29105"/>
        <label>1</label>
    </ligand>
</feature>
<proteinExistence type="inferred from homology"/>
<dbReference type="Gene3D" id="3.60.21.10">
    <property type="match status" value="1"/>
</dbReference>
<evidence type="ECO:0000256" key="4">
    <source>
        <dbReference type="PIRSR" id="PIRSR000948-1"/>
    </source>
</evidence>
<keyword evidence="6" id="KW-0732">Signal</keyword>
<dbReference type="Pfam" id="PF00149">
    <property type="entry name" value="Metallophos"/>
    <property type="match status" value="1"/>
</dbReference>
<evidence type="ECO:0000256" key="1">
    <source>
        <dbReference type="ARBA" id="ARBA00022801"/>
    </source>
</evidence>
<keyword evidence="9" id="KW-1185">Reference proteome</keyword>
<feature type="binding site" evidence="4">
    <location>
        <position position="312"/>
    </location>
    <ligand>
        <name>Zn(2+)</name>
        <dbReference type="ChEBI" id="CHEBI:29105"/>
        <label>1</label>
    </ligand>
</feature>
<keyword evidence="4" id="KW-0862">Zinc</keyword>
<keyword evidence="1 3" id="KW-0378">Hydrolase</keyword>
<evidence type="ECO:0000256" key="3">
    <source>
        <dbReference type="PIRNR" id="PIRNR000948"/>
    </source>
</evidence>
<keyword evidence="4" id="KW-0479">Metal-binding</keyword>
<feature type="binding site" evidence="4">
    <location>
        <position position="506"/>
    </location>
    <ligand>
        <name>Zn(2+)</name>
        <dbReference type="ChEBI" id="CHEBI:29105"/>
        <label>1</label>
    </ligand>
</feature>
<reference evidence="8" key="1">
    <citation type="submission" date="2020-11" db="EMBL/GenBank/DDBJ databases">
        <authorList>
            <consortium name="DOE Joint Genome Institute"/>
            <person name="Ahrendt S."/>
            <person name="Riley R."/>
            <person name="Andreopoulos W."/>
            <person name="Labutti K."/>
            <person name="Pangilinan J."/>
            <person name="Ruiz-Duenas F.J."/>
            <person name="Barrasa J.M."/>
            <person name="Sanchez-Garcia M."/>
            <person name="Camarero S."/>
            <person name="Miyauchi S."/>
            <person name="Serrano A."/>
            <person name="Linde D."/>
            <person name="Babiker R."/>
            <person name="Drula E."/>
            <person name="Ayuso-Fernandez I."/>
            <person name="Pacheco R."/>
            <person name="Padilla G."/>
            <person name="Ferreira P."/>
            <person name="Barriuso J."/>
            <person name="Kellner H."/>
            <person name="Castanera R."/>
            <person name="Alfaro M."/>
            <person name="Ramirez L."/>
            <person name="Pisabarro A.G."/>
            <person name="Kuo A."/>
            <person name="Tritt A."/>
            <person name="Lipzen A."/>
            <person name="He G."/>
            <person name="Yan M."/>
            <person name="Ng V."/>
            <person name="Cullen D."/>
            <person name="Martin F."/>
            <person name="Rosso M.-N."/>
            <person name="Henrissat B."/>
            <person name="Hibbett D."/>
            <person name="Martinez A.T."/>
            <person name="Grigoriev I.V."/>
        </authorList>
    </citation>
    <scope>NUCLEOTIDE SEQUENCE</scope>
    <source>
        <strain evidence="8">AH 40177</strain>
    </source>
</reference>
<name>A0A9P5UC49_9AGAR</name>
<dbReference type="InterPro" id="IPR041805">
    <property type="entry name" value="ASMase/PPN1_MPP"/>
</dbReference>
<dbReference type="GO" id="GO:0006685">
    <property type="term" value="P:sphingomyelin catabolic process"/>
    <property type="evidence" value="ECO:0007669"/>
    <property type="project" value="UniProtKB-UniRule"/>
</dbReference>
<feature type="binding site" evidence="4">
    <location>
        <position position="233"/>
    </location>
    <ligand>
        <name>Zn(2+)</name>
        <dbReference type="ChEBI" id="CHEBI:29105"/>
        <label>1</label>
    </ligand>
</feature>
<feature type="domain" description="Calcineurin-like phosphoesterase" evidence="7">
    <location>
        <begin position="226"/>
        <end position="507"/>
    </location>
</feature>
<dbReference type="GO" id="GO:0046872">
    <property type="term" value="F:metal ion binding"/>
    <property type="evidence" value="ECO:0007669"/>
    <property type="project" value="UniProtKB-KW"/>
</dbReference>
<keyword evidence="5" id="KW-1015">Disulfide bond</keyword>
<evidence type="ECO:0000259" key="7">
    <source>
        <dbReference type="Pfam" id="PF00149"/>
    </source>
</evidence>
<dbReference type="CDD" id="cd00842">
    <property type="entry name" value="MPP_ASMase"/>
    <property type="match status" value="1"/>
</dbReference>
<evidence type="ECO:0000313" key="8">
    <source>
        <dbReference type="EMBL" id="KAF9074790.1"/>
    </source>
</evidence>
<dbReference type="PANTHER" id="PTHR10340">
    <property type="entry name" value="SPHINGOMYELIN PHOSPHODIESTERASE"/>
    <property type="match status" value="1"/>
</dbReference>
<dbReference type="SUPFAM" id="SSF56300">
    <property type="entry name" value="Metallo-dependent phosphatases"/>
    <property type="match status" value="1"/>
</dbReference>
<dbReference type="InterPro" id="IPR029052">
    <property type="entry name" value="Metallo-depent_PP-like"/>
</dbReference>
<evidence type="ECO:0000256" key="2">
    <source>
        <dbReference type="ARBA" id="ARBA00023180"/>
    </source>
</evidence>
<feature type="disulfide bond" evidence="5">
    <location>
        <begin position="254"/>
        <end position="279"/>
    </location>
</feature>
<evidence type="ECO:0000256" key="5">
    <source>
        <dbReference type="PIRSR" id="PIRSR000948-2"/>
    </source>
</evidence>
<dbReference type="OrthoDB" id="282973at2759"/>
<evidence type="ECO:0000256" key="6">
    <source>
        <dbReference type="SAM" id="SignalP"/>
    </source>
</evidence>
<dbReference type="GO" id="GO:0016020">
    <property type="term" value="C:membrane"/>
    <property type="evidence" value="ECO:0007669"/>
    <property type="project" value="GOC"/>
</dbReference>
<accession>A0A9P5UC49</accession>
<dbReference type="PIRSF" id="PIRSF000948">
    <property type="entry name" value="Sphingomy_PDE"/>
    <property type="match status" value="1"/>
</dbReference>
<feature type="disulfide bond" evidence="5">
    <location>
        <begin position="248"/>
        <end position="253"/>
    </location>
</feature>
<dbReference type="EMBL" id="JADNRY010000011">
    <property type="protein sequence ID" value="KAF9074790.1"/>
    <property type="molecule type" value="Genomic_DNA"/>
</dbReference>
<feature type="chain" id="PRO_5040282446" description="Sphingomyelin phosphodiesterase" evidence="6">
    <location>
        <begin position="18"/>
        <end position="671"/>
    </location>
</feature>
<keyword evidence="2" id="KW-0325">Glycoprotein</keyword>
<keyword evidence="3" id="KW-0326">Glycosidase</keyword>
<feature type="binding site" evidence="4">
    <location>
        <position position="353"/>
    </location>
    <ligand>
        <name>Zn(2+)</name>
        <dbReference type="ChEBI" id="CHEBI:29105"/>
        <label>2</label>
    </ligand>
</feature>
<feature type="signal peptide" evidence="6">
    <location>
        <begin position="1"/>
        <end position="17"/>
    </location>
</feature>
<dbReference type="PANTHER" id="PTHR10340:SF27">
    <property type="entry name" value="ACL091CP"/>
    <property type="match status" value="1"/>
</dbReference>
<dbReference type="GO" id="GO:0004767">
    <property type="term" value="F:sphingomyelin phosphodiesterase activity"/>
    <property type="evidence" value="ECO:0007669"/>
    <property type="project" value="UniProtKB-UniRule"/>
</dbReference>
<dbReference type="GO" id="GO:0016798">
    <property type="term" value="F:hydrolase activity, acting on glycosyl bonds"/>
    <property type="evidence" value="ECO:0007669"/>
    <property type="project" value="UniProtKB-KW"/>
</dbReference>
<feature type="binding site" evidence="4">
    <location>
        <position position="504"/>
    </location>
    <ligand>
        <name>Zn(2+)</name>
        <dbReference type="ChEBI" id="CHEBI:29105"/>
        <label>2</label>
    </ligand>
</feature>
<evidence type="ECO:0000313" key="9">
    <source>
        <dbReference type="Proteomes" id="UP000772434"/>
    </source>
</evidence>
<feature type="binding site" evidence="4">
    <location>
        <position position="312"/>
    </location>
    <ligand>
        <name>Zn(2+)</name>
        <dbReference type="ChEBI" id="CHEBI:29105"/>
        <label>2</label>
    </ligand>
</feature>
<comment type="cofactor">
    <cofactor evidence="4">
        <name>Zn(2+)</name>
        <dbReference type="ChEBI" id="CHEBI:29105"/>
    </cofactor>
    <text evidence="4">Binds 2 Zn(2+) ions per subunit.</text>
</comment>